<feature type="transmembrane region" description="Helical" evidence="2">
    <location>
        <begin position="7"/>
        <end position="29"/>
    </location>
</feature>
<name>A0A7S2UFQ5_9STRA</name>
<dbReference type="SUPFAM" id="SSF51197">
    <property type="entry name" value="Clavaminate synthase-like"/>
    <property type="match status" value="1"/>
</dbReference>
<organism evidence="3">
    <name type="scientific">Attheya septentrionalis</name>
    <dbReference type="NCBI Taxonomy" id="420275"/>
    <lineage>
        <taxon>Eukaryota</taxon>
        <taxon>Sar</taxon>
        <taxon>Stramenopiles</taxon>
        <taxon>Ochrophyta</taxon>
        <taxon>Bacillariophyta</taxon>
        <taxon>Coscinodiscophyceae</taxon>
        <taxon>Chaetocerotophycidae</taxon>
        <taxon>Chaetocerotales</taxon>
        <taxon>Attheyaceae</taxon>
        <taxon>Attheya</taxon>
    </lineage>
</organism>
<sequence length="411" mass="45465">MVSCGSFFKWTAGTLSMLVVVIAVGIAVVQRTVWWAGYDLKNCVGCQPKIDWSISKSRPVGKDAISQFEREGVVILPGMLEESQVEDLADEVTDRLSNTIMTDGLARFTLPHYLKYEHRLDTRSELVRDWAVHGPFGQWASQLLNASSVRLYNAESIFHQGSDSPTPCKPAWHRDTIAAPFDSSVRAITFNVYLDPIASDGPHGDALIYLAGSHKSFDHHHKELNENGEDDESDWIQPNLRVGDVLAHDPNVYHTPSGTGCWKRRSLQFRYVAVDKSTKFSFGPNRLPHGPIPWTLAHSPGIAPHGLKDGDAFGGPWYPQVYPEPLVEEHVPFGTGTGTAAVGWSVRRVLQLAQEAQETVINPLHPDQPNKGSHAMDGPVSDPKDWTFQEISPGSGIQVPCHKHGLFCKNL</sequence>
<protein>
    <recommendedName>
        <fullName evidence="4">Phytanoyl-CoA dioxygenase</fullName>
    </recommendedName>
</protein>
<evidence type="ECO:0000256" key="1">
    <source>
        <dbReference type="ARBA" id="ARBA00001962"/>
    </source>
</evidence>
<dbReference type="PANTHER" id="PTHR20883">
    <property type="entry name" value="PHYTANOYL-COA DIOXYGENASE DOMAIN CONTAINING 1"/>
    <property type="match status" value="1"/>
</dbReference>
<evidence type="ECO:0000313" key="3">
    <source>
        <dbReference type="EMBL" id="CAD9818276.1"/>
    </source>
</evidence>
<keyword evidence="2" id="KW-0472">Membrane</keyword>
<dbReference type="EMBL" id="HBHQ01015161">
    <property type="protein sequence ID" value="CAD9818276.1"/>
    <property type="molecule type" value="Transcribed_RNA"/>
</dbReference>
<dbReference type="PANTHER" id="PTHR20883:SF49">
    <property type="entry name" value="PHYTANOYL-COA DIOXYGENASE"/>
    <property type="match status" value="1"/>
</dbReference>
<keyword evidence="2" id="KW-1133">Transmembrane helix</keyword>
<dbReference type="AlphaFoldDB" id="A0A7S2UFQ5"/>
<dbReference type="Pfam" id="PF05721">
    <property type="entry name" value="PhyH"/>
    <property type="match status" value="1"/>
</dbReference>
<gene>
    <name evidence="3" type="ORF">ASEP1449_LOCUS10108</name>
</gene>
<dbReference type="InterPro" id="IPR008775">
    <property type="entry name" value="Phytyl_CoA_dOase-like"/>
</dbReference>
<dbReference type="Gene3D" id="2.60.120.620">
    <property type="entry name" value="q2cbj1_9rhob like domain"/>
    <property type="match status" value="1"/>
</dbReference>
<reference evidence="3" key="1">
    <citation type="submission" date="2021-01" db="EMBL/GenBank/DDBJ databases">
        <authorList>
            <person name="Corre E."/>
            <person name="Pelletier E."/>
            <person name="Niang G."/>
            <person name="Scheremetjew M."/>
            <person name="Finn R."/>
            <person name="Kale V."/>
            <person name="Holt S."/>
            <person name="Cochrane G."/>
            <person name="Meng A."/>
            <person name="Brown T."/>
            <person name="Cohen L."/>
        </authorList>
    </citation>
    <scope>NUCLEOTIDE SEQUENCE</scope>
    <source>
        <strain evidence="3">CCMP2084</strain>
    </source>
</reference>
<comment type="cofactor">
    <cofactor evidence="1">
        <name>Fe cation</name>
        <dbReference type="ChEBI" id="CHEBI:24875"/>
    </cofactor>
</comment>
<accession>A0A7S2UFQ5</accession>
<keyword evidence="2" id="KW-0812">Transmembrane</keyword>
<evidence type="ECO:0008006" key="4">
    <source>
        <dbReference type="Google" id="ProtNLM"/>
    </source>
</evidence>
<proteinExistence type="predicted"/>
<evidence type="ECO:0000256" key="2">
    <source>
        <dbReference type="SAM" id="Phobius"/>
    </source>
</evidence>